<keyword evidence="2" id="KW-1185">Reference proteome</keyword>
<organism evidence="1 2">
    <name type="scientific">Pseudomonas phage vB_PaeM_PA5oct</name>
    <dbReference type="NCBI Taxonomy" id="2163605"/>
    <lineage>
        <taxon>Viruses</taxon>
        <taxon>Duplodnaviria</taxon>
        <taxon>Heunggongvirae</taxon>
        <taxon>Uroviricota</taxon>
        <taxon>Caudoviricetes</taxon>
        <taxon>Arenbergviridae</taxon>
        <taxon>Wroclawvirus</taxon>
        <taxon>Wroclawvirus PA5oct</taxon>
    </lineage>
</organism>
<gene>
    <name evidence="1" type="ORF">EST35_0287</name>
</gene>
<protein>
    <submittedName>
        <fullName evidence="1">Uncharacterized protein</fullName>
    </submittedName>
</protein>
<dbReference type="EMBL" id="MK797984">
    <property type="protein sequence ID" value="QCG76168.1"/>
    <property type="molecule type" value="Genomic_DNA"/>
</dbReference>
<evidence type="ECO:0000313" key="2">
    <source>
        <dbReference type="Proteomes" id="UP000316733"/>
    </source>
</evidence>
<proteinExistence type="predicted"/>
<evidence type="ECO:0000313" key="1">
    <source>
        <dbReference type="EMBL" id="QCG76168.1"/>
    </source>
</evidence>
<dbReference type="Proteomes" id="UP000316733">
    <property type="component" value="Segment"/>
</dbReference>
<reference evidence="2" key="1">
    <citation type="journal article" date="2020" name="bioRxiv">
        <title>Integrative omics analysis of Pseudomonas aeruginosa virus PA5oct highlights the molecular complexity of jumbo phages.</title>
        <authorList>
            <person name="Lood C."/>
            <person name="Danis-Wlodarczyk K."/>
            <person name="Blasdel B.G."/>
            <person name="Jang H.B."/>
            <person name="Vandenheuvel D."/>
            <person name="Briers Y."/>
            <person name="Noben J.-P."/>
            <person name="van Noort V."/>
            <person name="Drulis-Kawa Z."/>
            <person name="Lavigne R."/>
        </authorList>
    </citation>
    <scope>NUCLEOTIDE SEQUENCE [LARGE SCALE GENOMIC DNA]</scope>
</reference>
<name>A0A4Y5JTZ7_9CAUD</name>
<sequence>MFADVQGFYSFKRKFKTHVLTSVLKETEWEIIIGFVPAKDASNGEDLIDFEVQKNIIDYWISNYVEGSIIVDMSDTRISMLYDIAENNIIGVPSFPKDLKTLAMVFHSKISSITDGKLSIGDIIISDDSNFSYTFGKHIDEIYDLPTIDDMFPNEDEKPIWDVPWWDRVDVDTFDYVPDLENRTLEEVQMSVCTRHVLNDINDKFEAAIKEELGINVETEDNVVDIVDVLNERQI</sequence>
<accession>A0A4Y5JTZ7</accession>